<feature type="compositionally biased region" description="Polar residues" evidence="1">
    <location>
        <begin position="85"/>
        <end position="96"/>
    </location>
</feature>
<gene>
    <name evidence="2" type="ORF">FB468_0465</name>
</gene>
<dbReference type="RefSeq" id="WP_170219605.1">
    <property type="nucleotide sequence ID" value="NZ_BAAAUY010000007.1"/>
</dbReference>
<feature type="region of interest" description="Disordered" evidence="1">
    <location>
        <begin position="73"/>
        <end position="96"/>
    </location>
</feature>
<reference evidence="2 3" key="1">
    <citation type="submission" date="2019-06" db="EMBL/GenBank/DDBJ databases">
        <title>Sequencing the genomes of 1000 actinobacteria strains.</title>
        <authorList>
            <person name="Klenk H.-P."/>
        </authorList>
    </citation>
    <scope>NUCLEOTIDE SEQUENCE [LARGE SCALE GENOMIC DNA]</scope>
    <source>
        <strain evidence="2 3">DSM 8803</strain>
    </source>
</reference>
<dbReference type="AlphaFoldDB" id="A0A542Y322"/>
<name>A0A542Y322_9MICO</name>
<feature type="region of interest" description="Disordered" evidence="1">
    <location>
        <begin position="155"/>
        <end position="195"/>
    </location>
</feature>
<dbReference type="NCBIfam" id="NF038048">
    <property type="entry name" value="DIP1984_fam"/>
    <property type="match status" value="1"/>
</dbReference>
<protein>
    <submittedName>
        <fullName evidence="2">Uncharacterized protein</fullName>
    </submittedName>
</protein>
<feature type="compositionally biased region" description="Polar residues" evidence="1">
    <location>
        <begin position="160"/>
        <end position="195"/>
    </location>
</feature>
<comment type="caution">
    <text evidence="2">The sequence shown here is derived from an EMBL/GenBank/DDBJ whole genome shotgun (WGS) entry which is preliminary data.</text>
</comment>
<evidence type="ECO:0000256" key="1">
    <source>
        <dbReference type="SAM" id="MobiDB-lite"/>
    </source>
</evidence>
<keyword evidence="3" id="KW-1185">Reference proteome</keyword>
<sequence>MKLAEALALRGDTQKRIAQLRSRIVANARHQEGDTPVEDAAALLAEAELAAGELEALVRSINATNSAIKLEIAPKSPSGGRRRQQSGAATTAQVTMTDALARRDGLRLRHSILVEAADAAQDQGVYRQMRSELRQVSVLPVPELRGQADVLARELRKARSSPSRAPLRQSTTSHTRVGTDSTSGHTPRQTGNSGS</sequence>
<dbReference type="CDD" id="cd12208">
    <property type="entry name" value="DIP1984-like"/>
    <property type="match status" value="1"/>
</dbReference>
<evidence type="ECO:0000313" key="3">
    <source>
        <dbReference type="Proteomes" id="UP000319094"/>
    </source>
</evidence>
<proteinExistence type="predicted"/>
<evidence type="ECO:0000313" key="2">
    <source>
        <dbReference type="EMBL" id="TQL42472.1"/>
    </source>
</evidence>
<dbReference type="EMBL" id="VFON01000001">
    <property type="protein sequence ID" value="TQL42472.1"/>
    <property type="molecule type" value="Genomic_DNA"/>
</dbReference>
<dbReference type="Pfam" id="PF20935">
    <property type="entry name" value="DUF6847"/>
    <property type="match status" value="1"/>
</dbReference>
<dbReference type="Proteomes" id="UP000319094">
    <property type="component" value="Unassembled WGS sequence"/>
</dbReference>
<organism evidence="2 3">
    <name type="scientific">Leucobacter komagatae</name>
    <dbReference type="NCBI Taxonomy" id="55969"/>
    <lineage>
        <taxon>Bacteria</taxon>
        <taxon>Bacillati</taxon>
        <taxon>Actinomycetota</taxon>
        <taxon>Actinomycetes</taxon>
        <taxon>Micrococcales</taxon>
        <taxon>Microbacteriaceae</taxon>
        <taxon>Leucobacter</taxon>
    </lineage>
</organism>
<dbReference type="Gene3D" id="6.10.320.10">
    <property type="match status" value="1"/>
</dbReference>
<dbReference type="InterPro" id="IPR047741">
    <property type="entry name" value="DIP1984-like"/>
</dbReference>
<accession>A0A542Y322</accession>